<gene>
    <name evidence="1" type="ORF">BSTOLATCC_MIC53399</name>
</gene>
<comment type="caution">
    <text evidence="1">The sequence shown here is derived from an EMBL/GenBank/DDBJ whole genome shotgun (WGS) entry which is preliminary data.</text>
</comment>
<keyword evidence="2" id="KW-1185">Reference proteome</keyword>
<reference evidence="1" key="1">
    <citation type="submission" date="2021-09" db="EMBL/GenBank/DDBJ databases">
        <authorList>
            <consortium name="AG Swart"/>
            <person name="Singh M."/>
            <person name="Singh A."/>
            <person name="Seah K."/>
            <person name="Emmerich C."/>
        </authorList>
    </citation>
    <scope>NUCLEOTIDE SEQUENCE</scope>
    <source>
        <strain evidence="1">ATCC30299</strain>
    </source>
</reference>
<evidence type="ECO:0000313" key="1">
    <source>
        <dbReference type="EMBL" id="CAG9331324.1"/>
    </source>
</evidence>
<sequence length="490" mass="56046">MSEMIAEVFAEVKAKLNTFKNNLDQKNQNNIQKSVILYGPTGSGKTTLFHALNDDQLTIQLGSRGLSLKAGENSLIPGKIGQNVNSETSEPNLYYNQSSKILYVDCPGQEDTHGWTQDLANAFYNFSVFNSCRNKILLYVISEHEIATKAVVFRNSLGQLLRLFENNFEELINNSYLIFTMKQNISDFALALSDINIDQTCMNYIRFLIDNNRIISFPHPSQFYERQVANGDLVPNIYKNEILDKIAELPGMRELQNLNISVAAGTLIAIEEPEKSINREFIDYVNGPISSAIENKANEIVNSGKNQRLAAINVRNRLIAFKSSLDALKSSQDYNTFVQAITSFASQNGIHLATEKLQENLNFISLFRQIKPGAFSDQSFLQLASIIADRIKSKINAEPSIVPSIQTEERQRPGLEREHYNTTHHWQGPFKRTTKHHFQYYRVYDTYHRQVIKHTFTLTNNQRVEFVEEEQWQKVGAPRKEKDHTDWCFA</sequence>
<evidence type="ECO:0008006" key="3">
    <source>
        <dbReference type="Google" id="ProtNLM"/>
    </source>
</evidence>
<dbReference type="SUPFAM" id="SSF52540">
    <property type="entry name" value="P-loop containing nucleoside triphosphate hydrolases"/>
    <property type="match status" value="2"/>
</dbReference>
<protein>
    <recommendedName>
        <fullName evidence="3">G domain-containing protein</fullName>
    </recommendedName>
</protein>
<organism evidence="1 2">
    <name type="scientific">Blepharisma stoltei</name>
    <dbReference type="NCBI Taxonomy" id="1481888"/>
    <lineage>
        <taxon>Eukaryota</taxon>
        <taxon>Sar</taxon>
        <taxon>Alveolata</taxon>
        <taxon>Ciliophora</taxon>
        <taxon>Postciliodesmatophora</taxon>
        <taxon>Heterotrichea</taxon>
        <taxon>Heterotrichida</taxon>
        <taxon>Blepharismidae</taxon>
        <taxon>Blepharisma</taxon>
    </lineage>
</organism>
<dbReference type="AlphaFoldDB" id="A0AAU9JZB1"/>
<dbReference type="InterPro" id="IPR027417">
    <property type="entry name" value="P-loop_NTPase"/>
</dbReference>
<name>A0AAU9JZB1_9CILI</name>
<dbReference type="Proteomes" id="UP001162131">
    <property type="component" value="Unassembled WGS sequence"/>
</dbReference>
<proteinExistence type="predicted"/>
<dbReference type="EMBL" id="CAJZBQ010000053">
    <property type="protein sequence ID" value="CAG9331324.1"/>
    <property type="molecule type" value="Genomic_DNA"/>
</dbReference>
<accession>A0AAU9JZB1</accession>
<dbReference type="Gene3D" id="3.40.50.300">
    <property type="entry name" value="P-loop containing nucleotide triphosphate hydrolases"/>
    <property type="match status" value="1"/>
</dbReference>
<evidence type="ECO:0000313" key="2">
    <source>
        <dbReference type="Proteomes" id="UP001162131"/>
    </source>
</evidence>